<dbReference type="Proteomes" id="UP000076858">
    <property type="component" value="Unassembled WGS sequence"/>
</dbReference>
<dbReference type="EMBL" id="LRGB01011683">
    <property type="protein sequence ID" value="KZS00081.1"/>
    <property type="molecule type" value="Genomic_DNA"/>
</dbReference>
<evidence type="ECO:0000313" key="2">
    <source>
        <dbReference type="Proteomes" id="UP000076858"/>
    </source>
</evidence>
<comment type="caution">
    <text evidence="1">The sequence shown here is derived from an EMBL/GenBank/DDBJ whole genome shotgun (WGS) entry which is preliminary data.</text>
</comment>
<organism evidence="1 2">
    <name type="scientific">Daphnia magna</name>
    <dbReference type="NCBI Taxonomy" id="35525"/>
    <lineage>
        <taxon>Eukaryota</taxon>
        <taxon>Metazoa</taxon>
        <taxon>Ecdysozoa</taxon>
        <taxon>Arthropoda</taxon>
        <taxon>Crustacea</taxon>
        <taxon>Branchiopoda</taxon>
        <taxon>Diplostraca</taxon>
        <taxon>Cladocera</taxon>
        <taxon>Anomopoda</taxon>
        <taxon>Daphniidae</taxon>
        <taxon>Daphnia</taxon>
    </lineage>
</organism>
<sequence>MEATNSFIVSQEDDIPVAEANNIVALPIDTLTTSKERKKTVVSLEENERQAITNRVNNVNQSCQKKQSTKPLILSVPNLFY</sequence>
<name>A0A162C200_9CRUS</name>
<keyword evidence="2" id="KW-1185">Reference proteome</keyword>
<proteinExistence type="predicted"/>
<accession>A0A162C200</accession>
<protein>
    <submittedName>
        <fullName evidence="1">Uncharacterized protein</fullName>
    </submittedName>
</protein>
<gene>
    <name evidence="1" type="ORF">APZ42_003765</name>
</gene>
<dbReference type="AlphaFoldDB" id="A0A162C200"/>
<reference evidence="1 2" key="1">
    <citation type="submission" date="2016-03" db="EMBL/GenBank/DDBJ databases">
        <title>EvidentialGene: Evidence-directed Construction of Genes on Genomes.</title>
        <authorList>
            <person name="Gilbert D.G."/>
            <person name="Choi J.-H."/>
            <person name="Mockaitis K."/>
            <person name="Colbourne J."/>
            <person name="Pfrender M."/>
        </authorList>
    </citation>
    <scope>NUCLEOTIDE SEQUENCE [LARGE SCALE GENOMIC DNA]</scope>
    <source>
        <strain evidence="1 2">Xinb3</strain>
        <tissue evidence="1">Complete organism</tissue>
    </source>
</reference>
<evidence type="ECO:0000313" key="1">
    <source>
        <dbReference type="EMBL" id="KZS00081.1"/>
    </source>
</evidence>